<organism evidence="1 2">
    <name type="scientific">Sphingomonas lycopersici</name>
    <dbReference type="NCBI Taxonomy" id="2951807"/>
    <lineage>
        <taxon>Bacteria</taxon>
        <taxon>Pseudomonadati</taxon>
        <taxon>Pseudomonadota</taxon>
        <taxon>Alphaproteobacteria</taxon>
        <taxon>Sphingomonadales</taxon>
        <taxon>Sphingomonadaceae</taxon>
        <taxon>Sphingomonas</taxon>
    </lineage>
</organism>
<keyword evidence="2" id="KW-1185">Reference proteome</keyword>
<dbReference type="Gene3D" id="3.40.50.2000">
    <property type="entry name" value="Glycogen Phosphorylase B"/>
    <property type="match status" value="2"/>
</dbReference>
<proteinExistence type="predicted"/>
<dbReference type="EMBL" id="JANFAV010000014">
    <property type="protein sequence ID" value="MCW6536551.1"/>
    <property type="molecule type" value="Genomic_DNA"/>
</dbReference>
<dbReference type="PANTHER" id="PTHR45947:SF3">
    <property type="entry name" value="SULFOQUINOVOSYL TRANSFERASE SQD2"/>
    <property type="match status" value="1"/>
</dbReference>
<protein>
    <submittedName>
        <fullName evidence="1">Glycosyltransferase family 4 protein</fullName>
    </submittedName>
</protein>
<reference evidence="1" key="1">
    <citation type="submission" date="2022-06" db="EMBL/GenBank/DDBJ databases">
        <title>Sphingomonas sp. nov. isolated from rhizosphere soil of tomato.</title>
        <authorList>
            <person name="Dong H."/>
            <person name="Gao R."/>
        </authorList>
    </citation>
    <scope>NUCLEOTIDE SEQUENCE</scope>
    <source>
        <strain evidence="1">MMSM24</strain>
    </source>
</reference>
<gene>
    <name evidence="1" type="ORF">NEE01_17375</name>
</gene>
<dbReference type="Proteomes" id="UP001165565">
    <property type="component" value="Unassembled WGS sequence"/>
</dbReference>
<dbReference type="CDD" id="cd03801">
    <property type="entry name" value="GT4_PimA-like"/>
    <property type="match status" value="1"/>
</dbReference>
<dbReference type="PANTHER" id="PTHR45947">
    <property type="entry name" value="SULFOQUINOVOSYL TRANSFERASE SQD2"/>
    <property type="match status" value="1"/>
</dbReference>
<name>A0AA41ZCD0_9SPHN</name>
<dbReference type="InterPro" id="IPR050194">
    <property type="entry name" value="Glycosyltransferase_grp1"/>
</dbReference>
<accession>A0AA41ZCD0</accession>
<evidence type="ECO:0000313" key="2">
    <source>
        <dbReference type="Proteomes" id="UP001165565"/>
    </source>
</evidence>
<sequence>MPLILHLSADYPDAIQPAKTRVIASLVDGTAGDFTHRVISLNRSGGAHGWLRPGAVEKVADDGRIASWRYAAPSRGVALATAMRRVADTILAELKARGEPVAAIHAHKLSVEALAAQRLAQRLGVPFLVTLQGNTDQKIITARPDLARRYRRIWHEAATVIAFAPWIARWCEARFGARATPVVDLPCIPASETVIAPRATPPRVGSAFHLMHWRNKNVATLAHAVAALQPAHPEVALEVAGGGDAGSEAAVDAALRPAGAQARRIGALDPASLQQWMNGCTAFALPSRRESFGLVFIEALLAGCPIVYPRGAAIDGYFDDCPFALAADARDPASIARALDLLITENGPRKQALAEWQQNGGTLPFRRDTILARYRDTLNGVLHGIYDFGTERA</sequence>
<dbReference type="RefSeq" id="WP_265270122.1">
    <property type="nucleotide sequence ID" value="NZ_JANFAV010000014.1"/>
</dbReference>
<comment type="caution">
    <text evidence="1">The sequence shown here is derived from an EMBL/GenBank/DDBJ whole genome shotgun (WGS) entry which is preliminary data.</text>
</comment>
<dbReference type="AlphaFoldDB" id="A0AA41ZCD0"/>
<dbReference type="Pfam" id="PF13692">
    <property type="entry name" value="Glyco_trans_1_4"/>
    <property type="match status" value="1"/>
</dbReference>
<dbReference type="GO" id="GO:0016757">
    <property type="term" value="F:glycosyltransferase activity"/>
    <property type="evidence" value="ECO:0007669"/>
    <property type="project" value="TreeGrafter"/>
</dbReference>
<dbReference type="SUPFAM" id="SSF53756">
    <property type="entry name" value="UDP-Glycosyltransferase/glycogen phosphorylase"/>
    <property type="match status" value="1"/>
</dbReference>
<evidence type="ECO:0000313" key="1">
    <source>
        <dbReference type="EMBL" id="MCW6536551.1"/>
    </source>
</evidence>